<proteinExistence type="predicted"/>
<feature type="signal peptide" evidence="1">
    <location>
        <begin position="1"/>
        <end position="21"/>
    </location>
</feature>
<accession>A0ABW0SH67</accession>
<feature type="chain" id="PRO_5047461323" evidence="1">
    <location>
        <begin position="22"/>
        <end position="109"/>
    </location>
</feature>
<evidence type="ECO:0000313" key="3">
    <source>
        <dbReference type="Proteomes" id="UP001596056"/>
    </source>
</evidence>
<dbReference type="Proteomes" id="UP001596056">
    <property type="component" value="Unassembled WGS sequence"/>
</dbReference>
<gene>
    <name evidence="2" type="ORF">ACFPOC_18220</name>
</gene>
<keyword evidence="3" id="KW-1185">Reference proteome</keyword>
<evidence type="ECO:0000313" key="2">
    <source>
        <dbReference type="EMBL" id="MFC5568342.1"/>
    </source>
</evidence>
<comment type="caution">
    <text evidence="2">The sequence shown here is derived from an EMBL/GenBank/DDBJ whole genome shotgun (WGS) entry which is preliminary data.</text>
</comment>
<reference evidence="3" key="1">
    <citation type="journal article" date="2019" name="Int. J. Syst. Evol. Microbiol.">
        <title>The Global Catalogue of Microorganisms (GCM) 10K type strain sequencing project: providing services to taxonomists for standard genome sequencing and annotation.</title>
        <authorList>
            <consortium name="The Broad Institute Genomics Platform"/>
            <consortium name="The Broad Institute Genome Sequencing Center for Infectious Disease"/>
            <person name="Wu L."/>
            <person name="Ma J."/>
        </authorList>
    </citation>
    <scope>NUCLEOTIDE SEQUENCE [LARGE SCALE GENOMIC DNA]</scope>
    <source>
        <strain evidence="3">KACC 11588</strain>
    </source>
</reference>
<dbReference type="EMBL" id="JBHSNA010000037">
    <property type="protein sequence ID" value="MFC5568342.1"/>
    <property type="molecule type" value="Genomic_DNA"/>
</dbReference>
<name>A0ABW0SH67_9RHOB</name>
<keyword evidence="1" id="KW-0732">Signal</keyword>
<protein>
    <submittedName>
        <fullName evidence="2">Uncharacterized protein</fullName>
    </submittedName>
</protein>
<dbReference type="RefSeq" id="WP_209843474.1">
    <property type="nucleotide sequence ID" value="NZ_JAGGJP010000034.1"/>
</dbReference>
<evidence type="ECO:0000256" key="1">
    <source>
        <dbReference type="SAM" id="SignalP"/>
    </source>
</evidence>
<sequence length="109" mass="11267">MIRILPFIAAALVATAGAASASNTFGLGQVQSSQTLIRLGTVVAQDVGTVAIYDYRTGQEGGLLGATTVRAGANTDVKVSIRPTSTRNVLAVLTVDGQPVARQILRIED</sequence>
<organism evidence="2 3">
    <name type="scientific">Rubellimicrobium aerolatum</name>
    <dbReference type="NCBI Taxonomy" id="490979"/>
    <lineage>
        <taxon>Bacteria</taxon>
        <taxon>Pseudomonadati</taxon>
        <taxon>Pseudomonadota</taxon>
        <taxon>Alphaproteobacteria</taxon>
        <taxon>Rhodobacterales</taxon>
        <taxon>Roseobacteraceae</taxon>
        <taxon>Rubellimicrobium</taxon>
    </lineage>
</organism>